<dbReference type="RefSeq" id="WP_080325541.1">
    <property type="nucleotide sequence ID" value="NZ_FQYW01000007.1"/>
</dbReference>
<organism evidence="1 2">
    <name type="scientific">Anaerovibrio lipolyticus DSM 3074</name>
    <dbReference type="NCBI Taxonomy" id="1120997"/>
    <lineage>
        <taxon>Bacteria</taxon>
        <taxon>Bacillati</taxon>
        <taxon>Bacillota</taxon>
        <taxon>Negativicutes</taxon>
        <taxon>Selenomonadales</taxon>
        <taxon>Selenomonadaceae</taxon>
        <taxon>Anaerovibrio</taxon>
    </lineage>
</organism>
<protein>
    <submittedName>
        <fullName evidence="1">Uncharacterized protein</fullName>
    </submittedName>
</protein>
<dbReference type="OrthoDB" id="9936643at2"/>
<proteinExistence type="predicted"/>
<reference evidence="1 2" key="1">
    <citation type="submission" date="2016-11" db="EMBL/GenBank/DDBJ databases">
        <authorList>
            <person name="Jaros S."/>
            <person name="Januszkiewicz K."/>
            <person name="Wedrychowicz H."/>
        </authorList>
    </citation>
    <scope>NUCLEOTIDE SEQUENCE [LARGE SCALE GENOMIC DNA]</scope>
    <source>
        <strain evidence="1 2">DSM 3074</strain>
    </source>
</reference>
<dbReference type="Proteomes" id="UP000191240">
    <property type="component" value="Unassembled WGS sequence"/>
</dbReference>
<evidence type="ECO:0000313" key="2">
    <source>
        <dbReference type="Proteomes" id="UP000191240"/>
    </source>
</evidence>
<evidence type="ECO:0000313" key="1">
    <source>
        <dbReference type="EMBL" id="SHI55998.1"/>
    </source>
</evidence>
<gene>
    <name evidence="1" type="ORF">SAMN02745671_01000</name>
</gene>
<sequence>MEISELREAVELAKELKEILTETPEVANFLNGKMEAFVPETSYRLMTVSEAAKALCVNKNRIGEYVRQGLLECIYTPPASHMKITVRSVNSFIARCRKGEFESVSRSAGEELA</sequence>
<dbReference type="AlphaFoldDB" id="A0A1M6C5I8"/>
<accession>A0A1M6C5I8</accession>
<name>A0A1M6C5I8_9FIRM</name>
<dbReference type="EMBL" id="FQYW01000007">
    <property type="protein sequence ID" value="SHI55998.1"/>
    <property type="molecule type" value="Genomic_DNA"/>
</dbReference>